<dbReference type="CDD" id="cd00082">
    <property type="entry name" value="HisKA"/>
    <property type="match status" value="1"/>
</dbReference>
<proteinExistence type="predicted"/>
<dbReference type="GO" id="GO:0000155">
    <property type="term" value="F:phosphorelay sensor kinase activity"/>
    <property type="evidence" value="ECO:0007669"/>
    <property type="project" value="InterPro"/>
</dbReference>
<name>A0A4Q7ZCW1_9GAMM</name>
<feature type="transmembrane region" description="Helical" evidence="19">
    <location>
        <begin position="182"/>
        <end position="202"/>
    </location>
</feature>
<dbReference type="FunFam" id="3.30.565.10:FF:000010">
    <property type="entry name" value="Sensor histidine kinase RcsC"/>
    <property type="match status" value="1"/>
</dbReference>
<evidence type="ECO:0000256" key="11">
    <source>
        <dbReference type="ARBA" id="ARBA00022989"/>
    </source>
</evidence>
<dbReference type="OrthoDB" id="9810730at2"/>
<evidence type="ECO:0000256" key="12">
    <source>
        <dbReference type="ARBA" id="ARBA00023012"/>
    </source>
</evidence>
<feature type="modified residue" description="Phosphohistidine" evidence="16">
    <location>
        <position position="987"/>
    </location>
</feature>
<evidence type="ECO:0000259" key="24">
    <source>
        <dbReference type="PROSITE" id="PS50894"/>
    </source>
</evidence>
<comment type="subunit">
    <text evidence="14">At low DSF concentrations, interacts with RpfF.</text>
</comment>
<keyword evidence="26" id="KW-1185">Reference proteome</keyword>
<keyword evidence="11 19" id="KW-1133">Transmembrane helix</keyword>
<evidence type="ECO:0000256" key="5">
    <source>
        <dbReference type="ARBA" id="ARBA00022553"/>
    </source>
</evidence>
<dbReference type="PROSITE" id="PS50110">
    <property type="entry name" value="RESPONSE_REGULATORY"/>
    <property type="match status" value="1"/>
</dbReference>
<evidence type="ECO:0000259" key="20">
    <source>
        <dbReference type="PROSITE" id="PS50109"/>
    </source>
</evidence>
<dbReference type="SUPFAM" id="SSF47226">
    <property type="entry name" value="Histidine-containing phosphotransfer domain, HPT domain"/>
    <property type="match status" value="1"/>
</dbReference>
<protein>
    <recommendedName>
        <fullName evidence="15">Sensory/regulatory protein RpfC</fullName>
        <ecNumber evidence="3">2.7.13.3</ecNumber>
    </recommendedName>
</protein>
<dbReference type="CDD" id="cd00088">
    <property type="entry name" value="HPT"/>
    <property type="match status" value="1"/>
</dbReference>
<evidence type="ECO:0000256" key="4">
    <source>
        <dbReference type="ARBA" id="ARBA00022475"/>
    </source>
</evidence>
<dbReference type="SMART" id="SM00388">
    <property type="entry name" value="HisKA"/>
    <property type="match status" value="1"/>
</dbReference>
<reference evidence="25 26" key="1">
    <citation type="submission" date="2019-02" db="EMBL/GenBank/DDBJ databases">
        <title>Genomic Encyclopedia of Type Strains, Phase IV (KMG-IV): sequencing the most valuable type-strain genomes for metagenomic binning, comparative biology and taxonomic classification.</title>
        <authorList>
            <person name="Goeker M."/>
        </authorList>
    </citation>
    <scope>NUCLEOTIDE SEQUENCE [LARGE SCALE GENOMIC DNA]</scope>
    <source>
        <strain evidence="25 26">DSM 105135</strain>
    </source>
</reference>
<evidence type="ECO:0000313" key="25">
    <source>
        <dbReference type="EMBL" id="RZU47853.1"/>
    </source>
</evidence>
<sequence length="1150" mass="125308">MKLKALGLRIAWAQACVLAVTGVLILLTFAASHQRRDVLVQLHQASDDLSQLSLGNDLLTDAVRSYAVTGDERYRQTFLEERDHIRHRDHAVESLLMMELEPDEAALIRAAKSRSDAMQDLERRMLEAVAAGNREQAQALAFGQPYQSAKSDIRRDISLADEYIHQRLMLSTARLDTRVDRLMMMAAITMALTILMIALIQLRFYHRRLLMPLADLTETTSRLLAGERKVVIPHAAEATEIGDLSRVLVNYQQAMADLDHQRQALAMAESWYRHIIESAPDAILVTNPQGMIVQSNPQADETFGHVRGGMVGLPVSALLPDGVIPAGSGVERLPAEGAVTHEYPGLTRDGQTLPLEISYTPMPWHEHYGICLCIVVRNLTQRKQYEQAMADQLAFRQVLLEALPYPVFFKDAAGRYLGFNRAFLTAFGIDREELLGKSVMDFSALPEEDRLVYQQANRRILAEGGVFTTEMTVTFADGRKHPVLYTLGGFGTPGRPQAGCVGSLIDISIQKESELVMQHAKALAEEATRLKSDFLANMSHEIRTPMNVIIGMSQLALESGLNEKQGNYIRKVNAAARNLLVLINDILDFSKIEAGKMTFEQTGFSLDEVMDALSDQEALKAREKGLDLRFAIDADVPRHLVGDPFRLGQVLGNLVNNAIKFTESGSVTLAVHPAGDEDEGVWLRFEVRDTGIGLTREQSGKLFQPFTQADSSTSRKYGGTGLGLVICQRLVELMSGEIGVESEPGVGSLFYFTARFSRAPAAGAADPVISDGRVSSQRDTRERQARASLAGAWLLLAEDNADNQEMAVEILQQAGIRVDVANNGEEAVAKAAQATYDGVLMDCQMPVMDGFEATRRLRRLPGMADLPILAMTANTMSGDKEKCLAAGMNDYIAKPIDVAELFLTLSRWVHPSGAAPAETARRPASAPSPLPVIEGLRLDFALRRLDGNTALLFQLLTRFREHQADAVSRIRQAMAAGDMESAIRAAHTLKGLAANIGADAVAARAVEVETGLRRADAGGQASALALLDREMQGLLARLTRALPSGAGEARTAAAAAPVDRRALLEELGRLAELLRVNDARTTRLAPALCGLLEQLGHVAPAAELRKYTALYDFDRAQATVEALIRQLEPAARHGADAAPSVPSSPGNAAS</sequence>
<dbReference type="SMART" id="SM00073">
    <property type="entry name" value="HPT"/>
    <property type="match status" value="1"/>
</dbReference>
<dbReference type="Gene3D" id="1.20.120.160">
    <property type="entry name" value="HPT domain"/>
    <property type="match status" value="1"/>
</dbReference>
<feature type="domain" description="HPt" evidence="24">
    <location>
        <begin position="948"/>
        <end position="1049"/>
    </location>
</feature>
<evidence type="ECO:0000256" key="13">
    <source>
        <dbReference type="ARBA" id="ARBA00023136"/>
    </source>
</evidence>
<dbReference type="Pfam" id="PF13426">
    <property type="entry name" value="PAS_9"/>
    <property type="match status" value="1"/>
</dbReference>
<keyword evidence="5 17" id="KW-0597">Phosphoprotein</keyword>
<dbReference type="SUPFAM" id="SSF47384">
    <property type="entry name" value="Homodimeric domain of signal transducing histidine kinase"/>
    <property type="match status" value="1"/>
</dbReference>
<dbReference type="InterPro" id="IPR011006">
    <property type="entry name" value="CheY-like_superfamily"/>
</dbReference>
<dbReference type="Pfam" id="PF00512">
    <property type="entry name" value="HisKA"/>
    <property type="match status" value="1"/>
</dbReference>
<dbReference type="FunFam" id="1.10.287.130:FF:000002">
    <property type="entry name" value="Two-component osmosensing histidine kinase"/>
    <property type="match status" value="1"/>
</dbReference>
<feature type="domain" description="Histidine kinase" evidence="20">
    <location>
        <begin position="537"/>
        <end position="758"/>
    </location>
</feature>
<dbReference type="CDD" id="cd16922">
    <property type="entry name" value="HATPase_EvgS-ArcB-TorS-like"/>
    <property type="match status" value="1"/>
</dbReference>
<feature type="domain" description="Response regulatory" evidence="21">
    <location>
        <begin position="793"/>
        <end position="909"/>
    </location>
</feature>
<comment type="catalytic activity">
    <reaction evidence="1">
        <text>ATP + protein L-histidine = ADP + protein N-phospho-L-histidine.</text>
        <dbReference type="EC" id="2.7.13.3"/>
    </reaction>
</comment>
<keyword evidence="8" id="KW-0547">Nucleotide-binding</keyword>
<comment type="caution">
    <text evidence="25">The sequence shown here is derived from an EMBL/GenBank/DDBJ whole genome shotgun (WGS) entry which is preliminary data.</text>
</comment>
<evidence type="ECO:0000259" key="22">
    <source>
        <dbReference type="PROSITE" id="PS50112"/>
    </source>
</evidence>
<evidence type="ECO:0000313" key="26">
    <source>
        <dbReference type="Proteomes" id="UP000292423"/>
    </source>
</evidence>
<dbReference type="Gene3D" id="6.10.340.10">
    <property type="match status" value="1"/>
</dbReference>
<dbReference type="GO" id="GO:0005524">
    <property type="term" value="F:ATP binding"/>
    <property type="evidence" value="ECO:0007669"/>
    <property type="project" value="UniProtKB-KW"/>
</dbReference>
<dbReference type="AlphaFoldDB" id="A0A4Q7ZCW1"/>
<dbReference type="InterPro" id="IPR003594">
    <property type="entry name" value="HATPase_dom"/>
</dbReference>
<dbReference type="RefSeq" id="WP_130411064.1">
    <property type="nucleotide sequence ID" value="NZ_SHKX01000010.1"/>
</dbReference>
<keyword evidence="12" id="KW-0902">Two-component regulatory system</keyword>
<dbReference type="CDD" id="cd00130">
    <property type="entry name" value="PAS"/>
    <property type="match status" value="2"/>
</dbReference>
<dbReference type="InterPro" id="IPR036097">
    <property type="entry name" value="HisK_dim/P_sf"/>
</dbReference>
<dbReference type="InterPro" id="IPR001789">
    <property type="entry name" value="Sig_transdc_resp-reg_receiver"/>
</dbReference>
<dbReference type="Proteomes" id="UP000292423">
    <property type="component" value="Unassembled WGS sequence"/>
</dbReference>
<evidence type="ECO:0000256" key="19">
    <source>
        <dbReference type="SAM" id="Phobius"/>
    </source>
</evidence>
<dbReference type="SMART" id="SM00387">
    <property type="entry name" value="HATPase_c"/>
    <property type="match status" value="1"/>
</dbReference>
<evidence type="ECO:0000256" key="9">
    <source>
        <dbReference type="ARBA" id="ARBA00022777"/>
    </source>
</evidence>
<dbReference type="GO" id="GO:0005886">
    <property type="term" value="C:plasma membrane"/>
    <property type="evidence" value="ECO:0007669"/>
    <property type="project" value="UniProtKB-SubCell"/>
</dbReference>
<keyword evidence="7 19" id="KW-0812">Transmembrane</keyword>
<evidence type="ECO:0000256" key="10">
    <source>
        <dbReference type="ARBA" id="ARBA00022840"/>
    </source>
</evidence>
<dbReference type="Pfam" id="PF00989">
    <property type="entry name" value="PAS"/>
    <property type="match status" value="1"/>
</dbReference>
<dbReference type="PROSITE" id="PS50109">
    <property type="entry name" value="HIS_KIN"/>
    <property type="match status" value="1"/>
</dbReference>
<dbReference type="Gene3D" id="3.30.565.10">
    <property type="entry name" value="Histidine kinase-like ATPase, C-terminal domain"/>
    <property type="match status" value="1"/>
</dbReference>
<evidence type="ECO:0000256" key="18">
    <source>
        <dbReference type="SAM" id="MobiDB-lite"/>
    </source>
</evidence>
<dbReference type="PANTHER" id="PTHR45339">
    <property type="entry name" value="HYBRID SIGNAL TRANSDUCTION HISTIDINE KINASE J"/>
    <property type="match status" value="1"/>
</dbReference>
<feature type="transmembrane region" description="Helical" evidence="19">
    <location>
        <begin position="12"/>
        <end position="31"/>
    </location>
</feature>
<feature type="domain" description="PAS" evidence="22">
    <location>
        <begin position="268"/>
        <end position="312"/>
    </location>
</feature>
<dbReference type="Pfam" id="PF01627">
    <property type="entry name" value="Hpt"/>
    <property type="match status" value="1"/>
</dbReference>
<dbReference type="GO" id="GO:0006355">
    <property type="term" value="P:regulation of DNA-templated transcription"/>
    <property type="evidence" value="ECO:0007669"/>
    <property type="project" value="InterPro"/>
</dbReference>
<dbReference type="Pfam" id="PF00072">
    <property type="entry name" value="Response_reg"/>
    <property type="match status" value="1"/>
</dbReference>
<comment type="subcellular location">
    <subcellularLocation>
        <location evidence="2">Cell membrane</location>
        <topology evidence="2">Multi-pass membrane protein</topology>
    </subcellularLocation>
</comment>
<dbReference type="Pfam" id="PF02518">
    <property type="entry name" value="HATPase_c"/>
    <property type="match status" value="1"/>
</dbReference>
<organism evidence="25 26">
    <name type="scientific">Fluviicoccus keumensis</name>
    <dbReference type="NCBI Taxonomy" id="1435465"/>
    <lineage>
        <taxon>Bacteria</taxon>
        <taxon>Pseudomonadati</taxon>
        <taxon>Pseudomonadota</taxon>
        <taxon>Gammaproteobacteria</taxon>
        <taxon>Moraxellales</taxon>
        <taxon>Moraxellaceae</taxon>
        <taxon>Fluviicoccus</taxon>
    </lineage>
</organism>
<dbReference type="SUPFAM" id="SSF55785">
    <property type="entry name" value="PYP-like sensor domain (PAS domain)"/>
    <property type="match status" value="2"/>
</dbReference>
<dbReference type="SUPFAM" id="SSF55874">
    <property type="entry name" value="ATPase domain of HSP90 chaperone/DNA topoisomerase II/histidine kinase"/>
    <property type="match status" value="1"/>
</dbReference>
<dbReference type="InterPro" id="IPR036641">
    <property type="entry name" value="HPT_dom_sf"/>
</dbReference>
<evidence type="ECO:0000259" key="21">
    <source>
        <dbReference type="PROSITE" id="PS50110"/>
    </source>
</evidence>
<dbReference type="InterPro" id="IPR036890">
    <property type="entry name" value="HATPase_C_sf"/>
</dbReference>
<evidence type="ECO:0000259" key="23">
    <source>
        <dbReference type="PROSITE" id="PS50885"/>
    </source>
</evidence>
<dbReference type="EC" id="2.7.13.3" evidence="3"/>
<dbReference type="PROSITE" id="PS50112">
    <property type="entry name" value="PAS"/>
    <property type="match status" value="2"/>
</dbReference>
<dbReference type="EMBL" id="SHKX01000010">
    <property type="protein sequence ID" value="RZU47853.1"/>
    <property type="molecule type" value="Genomic_DNA"/>
</dbReference>
<evidence type="ECO:0000256" key="14">
    <source>
        <dbReference type="ARBA" id="ARBA00064003"/>
    </source>
</evidence>
<dbReference type="Gene3D" id="1.10.287.130">
    <property type="match status" value="1"/>
</dbReference>
<dbReference type="InterPro" id="IPR003660">
    <property type="entry name" value="HAMP_dom"/>
</dbReference>
<feature type="region of interest" description="Disordered" evidence="18">
    <location>
        <begin position="1131"/>
        <end position="1150"/>
    </location>
</feature>
<dbReference type="InterPro" id="IPR003661">
    <property type="entry name" value="HisK_dim/P_dom"/>
</dbReference>
<evidence type="ECO:0000256" key="2">
    <source>
        <dbReference type="ARBA" id="ARBA00004651"/>
    </source>
</evidence>
<dbReference type="PROSITE" id="PS50894">
    <property type="entry name" value="HPT"/>
    <property type="match status" value="1"/>
</dbReference>
<evidence type="ECO:0000256" key="6">
    <source>
        <dbReference type="ARBA" id="ARBA00022679"/>
    </source>
</evidence>
<dbReference type="InterPro" id="IPR008207">
    <property type="entry name" value="Sig_transdc_His_kin_Hpt_dom"/>
</dbReference>
<dbReference type="SUPFAM" id="SSF52172">
    <property type="entry name" value="CheY-like"/>
    <property type="match status" value="1"/>
</dbReference>
<dbReference type="InterPro" id="IPR013767">
    <property type="entry name" value="PAS_fold"/>
</dbReference>
<keyword evidence="13 19" id="KW-0472">Membrane</keyword>
<dbReference type="SMART" id="SM00091">
    <property type="entry name" value="PAS"/>
    <property type="match status" value="2"/>
</dbReference>
<dbReference type="NCBIfam" id="TIGR00229">
    <property type="entry name" value="sensory_box"/>
    <property type="match status" value="2"/>
</dbReference>
<feature type="domain" description="HAMP" evidence="23">
    <location>
        <begin position="207"/>
        <end position="260"/>
    </location>
</feature>
<evidence type="ECO:0000256" key="3">
    <source>
        <dbReference type="ARBA" id="ARBA00012438"/>
    </source>
</evidence>
<dbReference type="Gene3D" id="3.40.50.2300">
    <property type="match status" value="1"/>
</dbReference>
<gene>
    <name evidence="25" type="ORF">EV700_0820</name>
</gene>
<feature type="compositionally biased region" description="Polar residues" evidence="18">
    <location>
        <begin position="1141"/>
        <end position="1150"/>
    </location>
</feature>
<evidence type="ECO:0000256" key="8">
    <source>
        <dbReference type="ARBA" id="ARBA00022741"/>
    </source>
</evidence>
<dbReference type="Gene3D" id="3.30.450.20">
    <property type="entry name" value="PAS domain"/>
    <property type="match status" value="2"/>
</dbReference>
<dbReference type="InterPro" id="IPR005467">
    <property type="entry name" value="His_kinase_dom"/>
</dbReference>
<evidence type="ECO:0000256" key="7">
    <source>
        <dbReference type="ARBA" id="ARBA00022692"/>
    </source>
</evidence>
<dbReference type="SMART" id="SM00448">
    <property type="entry name" value="REC"/>
    <property type="match status" value="1"/>
</dbReference>
<evidence type="ECO:0000256" key="16">
    <source>
        <dbReference type="PROSITE-ProRule" id="PRU00110"/>
    </source>
</evidence>
<evidence type="ECO:0000256" key="17">
    <source>
        <dbReference type="PROSITE-ProRule" id="PRU00169"/>
    </source>
</evidence>
<keyword evidence="10" id="KW-0067">ATP-binding</keyword>
<dbReference type="InterPro" id="IPR035965">
    <property type="entry name" value="PAS-like_dom_sf"/>
</dbReference>
<dbReference type="InterPro" id="IPR004358">
    <property type="entry name" value="Sig_transdc_His_kin-like_C"/>
</dbReference>
<evidence type="ECO:0000256" key="1">
    <source>
        <dbReference type="ARBA" id="ARBA00000085"/>
    </source>
</evidence>
<feature type="modified residue" description="4-aspartylphosphate" evidence="17">
    <location>
        <position position="842"/>
    </location>
</feature>
<accession>A0A4Q7ZCW1</accession>
<feature type="domain" description="PAS" evidence="22">
    <location>
        <begin position="399"/>
        <end position="464"/>
    </location>
</feature>
<dbReference type="PANTHER" id="PTHR45339:SF1">
    <property type="entry name" value="HYBRID SIGNAL TRANSDUCTION HISTIDINE KINASE J"/>
    <property type="match status" value="1"/>
</dbReference>
<dbReference type="CDD" id="cd17546">
    <property type="entry name" value="REC_hyHK_CKI1_RcsC-like"/>
    <property type="match status" value="1"/>
</dbReference>
<keyword evidence="6" id="KW-0808">Transferase</keyword>
<keyword evidence="9" id="KW-0418">Kinase</keyword>
<keyword evidence="4" id="KW-1003">Cell membrane</keyword>
<evidence type="ECO:0000256" key="15">
    <source>
        <dbReference type="ARBA" id="ARBA00068150"/>
    </source>
</evidence>
<dbReference type="InterPro" id="IPR000014">
    <property type="entry name" value="PAS"/>
</dbReference>
<dbReference type="PROSITE" id="PS50885">
    <property type="entry name" value="HAMP"/>
    <property type="match status" value="1"/>
</dbReference>
<dbReference type="PRINTS" id="PR00344">
    <property type="entry name" value="BCTRLSENSOR"/>
</dbReference>